<evidence type="ECO:0000256" key="2">
    <source>
        <dbReference type="ARBA" id="ARBA00023163"/>
    </source>
</evidence>
<comment type="caution">
    <text evidence="4">The sequence shown here is derived from an EMBL/GenBank/DDBJ whole genome shotgun (WGS) entry which is preliminary data.</text>
</comment>
<dbReference type="Pfam" id="PF12833">
    <property type="entry name" value="HTH_18"/>
    <property type="match status" value="1"/>
</dbReference>
<keyword evidence="5" id="KW-1185">Reference proteome</keyword>
<dbReference type="PANTHER" id="PTHR11019:SF199">
    <property type="entry name" value="HTH-TYPE TRANSCRIPTIONAL REGULATOR NIMR"/>
    <property type="match status" value="1"/>
</dbReference>
<dbReference type="SMART" id="SM00342">
    <property type="entry name" value="HTH_ARAC"/>
    <property type="match status" value="1"/>
</dbReference>
<proteinExistence type="predicted"/>
<sequence length="207" mass="22553">MTARLNCRITTHIRHEPVAPTRTRQLTSGGTIDAQRHDGHQTVCAGRSVLAVTTSAGSRVAPGNRAIRVPAGTVHARQAHGELDLHLVGLPAADRRTLAEPGRQVGASGHMLSRLFRSELGMTFPQWCTQLRLRHALVLLAERESVTAVAHRCGWSSASAFIDVFRRTFVPCTGLPPDRLTAIDRSAVRSEEEGVLESAPRVRRPGR</sequence>
<evidence type="ECO:0000256" key="1">
    <source>
        <dbReference type="ARBA" id="ARBA00023015"/>
    </source>
</evidence>
<reference evidence="4 5" key="1">
    <citation type="journal article" date="2019" name="Int. J. Syst. Evol. Microbiol.">
        <title>The Global Catalogue of Microorganisms (GCM) 10K type strain sequencing project: providing services to taxonomists for standard genome sequencing and annotation.</title>
        <authorList>
            <consortium name="The Broad Institute Genomics Platform"/>
            <consortium name="The Broad Institute Genome Sequencing Center for Infectious Disease"/>
            <person name="Wu L."/>
            <person name="Ma J."/>
        </authorList>
    </citation>
    <scope>NUCLEOTIDE SEQUENCE [LARGE SCALE GENOMIC DNA]</scope>
    <source>
        <strain evidence="4 5">JCM 11269</strain>
    </source>
</reference>
<dbReference type="Proteomes" id="UP001501072">
    <property type="component" value="Unassembled WGS sequence"/>
</dbReference>
<dbReference type="PANTHER" id="PTHR11019">
    <property type="entry name" value="HTH-TYPE TRANSCRIPTIONAL REGULATOR NIMR"/>
    <property type="match status" value="1"/>
</dbReference>
<dbReference type="PROSITE" id="PS01124">
    <property type="entry name" value="HTH_ARAC_FAMILY_2"/>
    <property type="match status" value="1"/>
</dbReference>
<evidence type="ECO:0000313" key="5">
    <source>
        <dbReference type="Proteomes" id="UP001501072"/>
    </source>
</evidence>
<keyword evidence="2" id="KW-0804">Transcription</keyword>
<name>A0ABN1T485_9ACTN</name>
<gene>
    <name evidence="4" type="ORF">GCM10009564_42930</name>
</gene>
<dbReference type="Gene3D" id="1.10.10.60">
    <property type="entry name" value="Homeodomain-like"/>
    <property type="match status" value="1"/>
</dbReference>
<dbReference type="RefSeq" id="WP_385882442.1">
    <property type="nucleotide sequence ID" value="NZ_BAAAHU010000051.1"/>
</dbReference>
<protein>
    <recommendedName>
        <fullName evidence="3">HTH araC/xylS-type domain-containing protein</fullName>
    </recommendedName>
</protein>
<keyword evidence="1" id="KW-0805">Transcription regulation</keyword>
<dbReference type="EMBL" id="BAAAHU010000051">
    <property type="protein sequence ID" value="GAA1014138.1"/>
    <property type="molecule type" value="Genomic_DNA"/>
</dbReference>
<dbReference type="InterPro" id="IPR018060">
    <property type="entry name" value="HTH_AraC"/>
</dbReference>
<evidence type="ECO:0000313" key="4">
    <source>
        <dbReference type="EMBL" id="GAA1014138.1"/>
    </source>
</evidence>
<organism evidence="4 5">
    <name type="scientific">Streptomyces thermogriseus</name>
    <dbReference type="NCBI Taxonomy" id="75292"/>
    <lineage>
        <taxon>Bacteria</taxon>
        <taxon>Bacillati</taxon>
        <taxon>Actinomycetota</taxon>
        <taxon>Actinomycetes</taxon>
        <taxon>Kitasatosporales</taxon>
        <taxon>Streptomycetaceae</taxon>
        <taxon>Streptomyces</taxon>
    </lineage>
</organism>
<evidence type="ECO:0000259" key="3">
    <source>
        <dbReference type="PROSITE" id="PS01124"/>
    </source>
</evidence>
<dbReference type="InterPro" id="IPR009057">
    <property type="entry name" value="Homeodomain-like_sf"/>
</dbReference>
<dbReference type="SUPFAM" id="SSF46689">
    <property type="entry name" value="Homeodomain-like"/>
    <property type="match status" value="1"/>
</dbReference>
<feature type="domain" description="HTH araC/xylS-type" evidence="3">
    <location>
        <begin position="97"/>
        <end position="169"/>
    </location>
</feature>
<accession>A0ABN1T485</accession>